<evidence type="ECO:0000256" key="1">
    <source>
        <dbReference type="SAM" id="MobiDB-lite"/>
    </source>
</evidence>
<keyword evidence="3" id="KW-1185">Reference proteome</keyword>
<feature type="compositionally biased region" description="Low complexity" evidence="1">
    <location>
        <begin position="36"/>
        <end position="50"/>
    </location>
</feature>
<gene>
    <name evidence="2" type="ORF">E2C01_030414</name>
</gene>
<proteinExistence type="predicted"/>
<reference evidence="2 3" key="1">
    <citation type="submission" date="2019-05" db="EMBL/GenBank/DDBJ databases">
        <title>Another draft genome of Portunus trituberculatus and its Hox gene families provides insights of decapod evolution.</title>
        <authorList>
            <person name="Jeong J.-H."/>
            <person name="Song I."/>
            <person name="Kim S."/>
            <person name="Choi T."/>
            <person name="Kim D."/>
            <person name="Ryu S."/>
            <person name="Kim W."/>
        </authorList>
    </citation>
    <scope>NUCLEOTIDE SEQUENCE [LARGE SCALE GENOMIC DNA]</scope>
    <source>
        <tissue evidence="2">Muscle</tissue>
    </source>
</reference>
<evidence type="ECO:0000313" key="2">
    <source>
        <dbReference type="EMBL" id="MPC36942.1"/>
    </source>
</evidence>
<dbReference type="Proteomes" id="UP000324222">
    <property type="component" value="Unassembled WGS sequence"/>
</dbReference>
<feature type="region of interest" description="Disordered" evidence="1">
    <location>
        <begin position="36"/>
        <end position="55"/>
    </location>
</feature>
<sequence>MRKAWQTLNGERRGRNDLINEHRVRSVLQVNGFTTNTTTTTTTTTITTRSSARRRSRRRALEAVASWYGTDMVGELRRLKHKTLKAVDHLMHSPTMWRVEG</sequence>
<comment type="caution">
    <text evidence="2">The sequence shown here is derived from an EMBL/GenBank/DDBJ whole genome shotgun (WGS) entry which is preliminary data.</text>
</comment>
<name>A0A5B7ES05_PORTR</name>
<evidence type="ECO:0000313" key="3">
    <source>
        <dbReference type="Proteomes" id="UP000324222"/>
    </source>
</evidence>
<accession>A0A5B7ES05</accession>
<dbReference type="EMBL" id="VSRR010003640">
    <property type="protein sequence ID" value="MPC36942.1"/>
    <property type="molecule type" value="Genomic_DNA"/>
</dbReference>
<organism evidence="2 3">
    <name type="scientific">Portunus trituberculatus</name>
    <name type="common">Swimming crab</name>
    <name type="synonym">Neptunus trituberculatus</name>
    <dbReference type="NCBI Taxonomy" id="210409"/>
    <lineage>
        <taxon>Eukaryota</taxon>
        <taxon>Metazoa</taxon>
        <taxon>Ecdysozoa</taxon>
        <taxon>Arthropoda</taxon>
        <taxon>Crustacea</taxon>
        <taxon>Multicrustacea</taxon>
        <taxon>Malacostraca</taxon>
        <taxon>Eumalacostraca</taxon>
        <taxon>Eucarida</taxon>
        <taxon>Decapoda</taxon>
        <taxon>Pleocyemata</taxon>
        <taxon>Brachyura</taxon>
        <taxon>Eubrachyura</taxon>
        <taxon>Portunoidea</taxon>
        <taxon>Portunidae</taxon>
        <taxon>Portuninae</taxon>
        <taxon>Portunus</taxon>
    </lineage>
</organism>
<protein>
    <submittedName>
        <fullName evidence="2">Uncharacterized protein</fullName>
    </submittedName>
</protein>
<dbReference type="AlphaFoldDB" id="A0A5B7ES05"/>